<evidence type="ECO:0000256" key="1">
    <source>
        <dbReference type="SAM" id="MobiDB-lite"/>
    </source>
</evidence>
<dbReference type="Proteomes" id="UP000197138">
    <property type="component" value="Unassembled WGS sequence"/>
</dbReference>
<evidence type="ECO:0000313" key="2">
    <source>
        <dbReference type="EMBL" id="OWM91073.1"/>
    </source>
</evidence>
<reference evidence="3" key="1">
    <citation type="journal article" date="2017" name="Plant J.">
        <title>The pomegranate (Punica granatum L.) genome and the genomics of punicalagin biosynthesis.</title>
        <authorList>
            <person name="Qin G."/>
            <person name="Xu C."/>
            <person name="Ming R."/>
            <person name="Tang H."/>
            <person name="Guyot R."/>
            <person name="Kramer E.M."/>
            <person name="Hu Y."/>
            <person name="Yi X."/>
            <person name="Qi Y."/>
            <person name="Xu X."/>
            <person name="Gao Z."/>
            <person name="Pan H."/>
            <person name="Jian J."/>
            <person name="Tian Y."/>
            <person name="Yue Z."/>
            <person name="Xu Y."/>
        </authorList>
    </citation>
    <scope>NUCLEOTIDE SEQUENCE [LARGE SCALE GENOMIC DNA]</scope>
    <source>
        <strain evidence="3">cv. Dabenzi</strain>
    </source>
</reference>
<accession>A0A218Y1C1</accession>
<protein>
    <submittedName>
        <fullName evidence="2">Uncharacterized protein</fullName>
    </submittedName>
</protein>
<dbReference type="EMBL" id="MTKT01000420">
    <property type="protein sequence ID" value="OWM91073.1"/>
    <property type="molecule type" value="Genomic_DNA"/>
</dbReference>
<comment type="caution">
    <text evidence="2">The sequence shown here is derived from an EMBL/GenBank/DDBJ whole genome shotgun (WGS) entry which is preliminary data.</text>
</comment>
<evidence type="ECO:0000313" key="3">
    <source>
        <dbReference type="Proteomes" id="UP000197138"/>
    </source>
</evidence>
<feature type="compositionally biased region" description="Low complexity" evidence="1">
    <location>
        <begin position="26"/>
        <end position="36"/>
    </location>
</feature>
<sequence>MASFAAARSVLRSSSAFNFAARLASEAQAARSPIRAASRRRPSLSTFRRASKSSLLIESRRDELLRRVDDAVPHRDRFGIDDLNARHFSAELWLASRSIVINLKMLEVMIFEYVY</sequence>
<proteinExistence type="predicted"/>
<organism evidence="2 3">
    <name type="scientific">Punica granatum</name>
    <name type="common">Pomegranate</name>
    <dbReference type="NCBI Taxonomy" id="22663"/>
    <lineage>
        <taxon>Eukaryota</taxon>
        <taxon>Viridiplantae</taxon>
        <taxon>Streptophyta</taxon>
        <taxon>Embryophyta</taxon>
        <taxon>Tracheophyta</taxon>
        <taxon>Spermatophyta</taxon>
        <taxon>Magnoliopsida</taxon>
        <taxon>eudicotyledons</taxon>
        <taxon>Gunneridae</taxon>
        <taxon>Pentapetalae</taxon>
        <taxon>rosids</taxon>
        <taxon>malvids</taxon>
        <taxon>Myrtales</taxon>
        <taxon>Lythraceae</taxon>
        <taxon>Punica</taxon>
    </lineage>
</organism>
<feature type="region of interest" description="Disordered" evidence="1">
    <location>
        <begin position="26"/>
        <end position="49"/>
    </location>
</feature>
<dbReference type="AlphaFoldDB" id="A0A218Y1C1"/>
<name>A0A218Y1C1_PUNGR</name>
<gene>
    <name evidence="2" type="ORF">CDL15_Pgr023406</name>
</gene>